<feature type="compositionally biased region" description="Low complexity" evidence="3">
    <location>
        <begin position="200"/>
        <end position="209"/>
    </location>
</feature>
<dbReference type="EnsemblMetazoa" id="GPAI019555-RA">
    <property type="protein sequence ID" value="GPAI019555-PA"/>
    <property type="gene ID" value="GPAI019555"/>
</dbReference>
<keyword evidence="2" id="KW-0539">Nucleus</keyword>
<reference evidence="5" key="2">
    <citation type="submission" date="2020-05" db="UniProtKB">
        <authorList>
            <consortium name="EnsemblMetazoa"/>
        </authorList>
    </citation>
    <scope>IDENTIFICATION</scope>
    <source>
        <strain evidence="5">IAEA</strain>
    </source>
</reference>
<evidence type="ECO:0000313" key="5">
    <source>
        <dbReference type="EnsemblMetazoa" id="GPAI019555-PA"/>
    </source>
</evidence>
<dbReference type="PANTHER" id="PTHR24331">
    <property type="entry name" value="DBX"/>
    <property type="match status" value="1"/>
</dbReference>
<protein>
    <recommendedName>
        <fullName evidence="4">Homeobox domain-containing protein</fullName>
    </recommendedName>
</protein>
<dbReference type="SUPFAM" id="SSF46689">
    <property type="entry name" value="Homeodomain-like"/>
    <property type="match status" value="1"/>
</dbReference>
<reference evidence="6" key="1">
    <citation type="submission" date="2014-03" db="EMBL/GenBank/DDBJ databases">
        <authorList>
            <person name="Aksoy S."/>
            <person name="Warren W."/>
            <person name="Wilson R.K."/>
        </authorList>
    </citation>
    <scope>NUCLEOTIDE SEQUENCE [LARGE SCALE GENOMIC DNA]</scope>
    <source>
        <strain evidence="6">IAEA</strain>
    </source>
</reference>
<comment type="subcellular location">
    <subcellularLocation>
        <location evidence="1 2">Nucleus</location>
    </subcellularLocation>
</comment>
<feature type="compositionally biased region" description="Polar residues" evidence="3">
    <location>
        <begin position="417"/>
        <end position="426"/>
    </location>
</feature>
<feature type="region of interest" description="Disordered" evidence="3">
    <location>
        <begin position="376"/>
        <end position="426"/>
    </location>
</feature>
<evidence type="ECO:0000256" key="2">
    <source>
        <dbReference type="PROSITE-ProRule" id="PRU00108"/>
    </source>
</evidence>
<dbReference type="GO" id="GO:0006357">
    <property type="term" value="P:regulation of transcription by RNA polymerase II"/>
    <property type="evidence" value="ECO:0007669"/>
    <property type="project" value="TreeGrafter"/>
</dbReference>
<feature type="compositionally biased region" description="Pro residues" evidence="3">
    <location>
        <begin position="398"/>
        <end position="408"/>
    </location>
</feature>
<dbReference type="InterPro" id="IPR001356">
    <property type="entry name" value="HD"/>
</dbReference>
<dbReference type="InterPro" id="IPR051662">
    <property type="entry name" value="H2.0_Homeobox_NeuralPatt"/>
</dbReference>
<feature type="compositionally biased region" description="Polar residues" evidence="3">
    <location>
        <begin position="128"/>
        <end position="141"/>
    </location>
</feature>
<dbReference type="GO" id="GO:0003677">
    <property type="term" value="F:DNA binding"/>
    <property type="evidence" value="ECO:0007669"/>
    <property type="project" value="UniProtKB-UniRule"/>
</dbReference>
<evidence type="ECO:0000259" key="4">
    <source>
        <dbReference type="PROSITE" id="PS50071"/>
    </source>
</evidence>
<sequence>MKTIIIINLIAALAYYFNFTDFSPFGNAKAESQLNFHTSYHDTVNNIKTHDTVPHRTAPHRTTSHRIASHQITLHRFSPVSTAWNEGCMGTENFDKLSQTYCVKIWFQNRRMKWRNSKERELLASGGSRDQTLPNKNNPNPDLSDAKCDRPVTPLSPGSVSPNRQSVSPSNSLNAKEEITNGQQQHQQPSIENQSSNMISGKPLSSPKTPSSPPIMHHIPQPVTSIGLPPYSAQNMQISSPPPPLLTMAKLPNAISSTINNINNSTNDQSSIASSPPSCSTAAVTAASANGGGNVNIVMPMTNAEFQAKINAEMHKHLMAADLKFKLESTLNEAKQRRLNMLSISAGDNITLHSATSLSGSNLFISNAMQEALNHQHQLQQQHLHNSIQSLSNGPATQPQPPAPPPAPTTASSSPSCHQFPQSSQNYHFQNSDFMKMYYDDYDESNSDTDEEISVT</sequence>
<keyword evidence="2" id="KW-0371">Homeobox</keyword>
<dbReference type="InterPro" id="IPR009057">
    <property type="entry name" value="Homeodomain-like_sf"/>
</dbReference>
<dbReference type="PROSITE" id="PS50071">
    <property type="entry name" value="HOMEOBOX_2"/>
    <property type="match status" value="1"/>
</dbReference>
<feature type="compositionally biased region" description="Low complexity" evidence="3">
    <location>
        <begin position="376"/>
        <end position="397"/>
    </location>
</feature>
<name>A0A1A9ZMU0_GLOPL</name>
<feature type="compositionally biased region" description="Polar residues" evidence="3">
    <location>
        <begin position="156"/>
        <end position="199"/>
    </location>
</feature>
<dbReference type="PANTHER" id="PTHR24331:SF0">
    <property type="entry name" value="DBX"/>
    <property type="match status" value="1"/>
</dbReference>
<keyword evidence="2" id="KW-0238">DNA-binding</keyword>
<feature type="DNA-binding region" description="Homeobox" evidence="2">
    <location>
        <begin position="105"/>
        <end position="118"/>
    </location>
</feature>
<feature type="region of interest" description="Disordered" evidence="3">
    <location>
        <begin position="121"/>
        <end position="217"/>
    </location>
</feature>
<dbReference type="VEuPathDB" id="VectorBase:GPAI019555"/>
<feature type="domain" description="Homeobox" evidence="4">
    <location>
        <begin position="103"/>
        <end position="117"/>
    </location>
</feature>
<proteinExistence type="predicted"/>
<evidence type="ECO:0000313" key="6">
    <source>
        <dbReference type="Proteomes" id="UP000092445"/>
    </source>
</evidence>
<evidence type="ECO:0000256" key="1">
    <source>
        <dbReference type="ARBA" id="ARBA00004123"/>
    </source>
</evidence>
<keyword evidence="6" id="KW-1185">Reference proteome</keyword>
<organism evidence="5 6">
    <name type="scientific">Glossina pallidipes</name>
    <name type="common">Tsetse fly</name>
    <dbReference type="NCBI Taxonomy" id="7398"/>
    <lineage>
        <taxon>Eukaryota</taxon>
        <taxon>Metazoa</taxon>
        <taxon>Ecdysozoa</taxon>
        <taxon>Arthropoda</taxon>
        <taxon>Hexapoda</taxon>
        <taxon>Insecta</taxon>
        <taxon>Pterygota</taxon>
        <taxon>Neoptera</taxon>
        <taxon>Endopterygota</taxon>
        <taxon>Diptera</taxon>
        <taxon>Brachycera</taxon>
        <taxon>Muscomorpha</taxon>
        <taxon>Hippoboscoidea</taxon>
        <taxon>Glossinidae</taxon>
        <taxon>Glossina</taxon>
    </lineage>
</organism>
<dbReference type="Proteomes" id="UP000092445">
    <property type="component" value="Unassembled WGS sequence"/>
</dbReference>
<accession>A0A1A9ZMU0</accession>
<dbReference type="AlphaFoldDB" id="A0A1A9ZMU0"/>
<dbReference type="Gene3D" id="1.10.10.60">
    <property type="entry name" value="Homeodomain-like"/>
    <property type="match status" value="1"/>
</dbReference>
<dbReference type="CDD" id="cd00086">
    <property type="entry name" value="homeodomain"/>
    <property type="match status" value="1"/>
</dbReference>
<dbReference type="GO" id="GO:0005634">
    <property type="term" value="C:nucleus"/>
    <property type="evidence" value="ECO:0007669"/>
    <property type="project" value="UniProtKB-SubCell"/>
</dbReference>
<evidence type="ECO:0000256" key="3">
    <source>
        <dbReference type="SAM" id="MobiDB-lite"/>
    </source>
</evidence>